<evidence type="ECO:0000256" key="6">
    <source>
        <dbReference type="SAM" id="Phobius"/>
    </source>
</evidence>
<accession>A0ABW9ST58</accession>
<keyword evidence="4 6" id="KW-1133">Transmembrane helix</keyword>
<feature type="transmembrane region" description="Helical" evidence="6">
    <location>
        <begin position="36"/>
        <end position="55"/>
    </location>
</feature>
<keyword evidence="8" id="KW-1185">Reference proteome</keyword>
<name>A0ABW9ST58_9BURK</name>
<sequence length="431" mass="45762">MLSALRLKVQQYLERDALLRNGNFVRYWISAILNDFGSYISALALPLCSAILLHATPAQMGILGAASAIPFALLALPTGVFLDRHRKLPVLLASKLVQALTLGSVPLVYWLGHLSIEWMYGVALISGCCSLVGGGAEQIFLTSLIGRERLIEAQSKFAAVDSVARVVAPGIAGVLIQWLTAPFAVIVNALGFICSILILRNLKANDPKPEPSKQHMLRDIHDGLLFIWRTPLLRTLAWGAGIWHMLFYGYAALSVLFCTRELGMTAGLLGIAQMVGGVGVLLSSILVRPLSARYGPTGAMLTGIGLTACAFAAMPAIPAHLFGSATGSAVASTLVSLLLDCGVMLFFMPYMTLRQKVTPDAYLGRMVSTMRFLTVASAPAGALLAGYLGEHLSIRTGLTCVAVGGIALTLAMVFAPALRNVPEHLAPAQPS</sequence>
<protein>
    <submittedName>
        <fullName evidence="7">MFS transporter</fullName>
    </submittedName>
</protein>
<evidence type="ECO:0000313" key="8">
    <source>
        <dbReference type="Proteomes" id="UP000735592"/>
    </source>
</evidence>
<evidence type="ECO:0000256" key="5">
    <source>
        <dbReference type="ARBA" id="ARBA00023136"/>
    </source>
</evidence>
<feature type="transmembrane region" description="Helical" evidence="6">
    <location>
        <begin position="299"/>
        <end position="317"/>
    </location>
</feature>
<feature type="transmembrane region" description="Helical" evidence="6">
    <location>
        <begin position="61"/>
        <end position="82"/>
    </location>
</feature>
<dbReference type="EMBL" id="WNKW01000006">
    <property type="protein sequence ID" value="MTW34759.1"/>
    <property type="molecule type" value="Genomic_DNA"/>
</dbReference>
<feature type="transmembrane region" description="Helical" evidence="6">
    <location>
        <begin position="266"/>
        <end position="287"/>
    </location>
</feature>
<comment type="caution">
    <text evidence="7">The sequence shown here is derived from an EMBL/GenBank/DDBJ whole genome shotgun (WGS) entry which is preliminary data.</text>
</comment>
<evidence type="ECO:0000256" key="3">
    <source>
        <dbReference type="ARBA" id="ARBA00022692"/>
    </source>
</evidence>
<comment type="subcellular location">
    <subcellularLocation>
        <location evidence="1">Cell membrane</location>
        <topology evidence="1">Multi-pass membrane protein</topology>
    </subcellularLocation>
</comment>
<dbReference type="Pfam" id="PF07690">
    <property type="entry name" value="MFS_1"/>
    <property type="match status" value="1"/>
</dbReference>
<evidence type="ECO:0000256" key="2">
    <source>
        <dbReference type="ARBA" id="ARBA00022475"/>
    </source>
</evidence>
<keyword evidence="2" id="KW-1003">Cell membrane</keyword>
<evidence type="ECO:0000313" key="7">
    <source>
        <dbReference type="EMBL" id="MTW34759.1"/>
    </source>
</evidence>
<dbReference type="RefSeq" id="WP_377612695.1">
    <property type="nucleotide sequence ID" value="NZ_JBHLXK010000002.1"/>
</dbReference>
<keyword evidence="5 6" id="KW-0472">Membrane</keyword>
<dbReference type="CDD" id="cd06173">
    <property type="entry name" value="MFS_MefA_like"/>
    <property type="match status" value="1"/>
</dbReference>
<feature type="transmembrane region" description="Helical" evidence="6">
    <location>
        <begin position="394"/>
        <end position="415"/>
    </location>
</feature>
<feature type="transmembrane region" description="Helical" evidence="6">
    <location>
        <begin position="89"/>
        <end position="112"/>
    </location>
</feature>
<feature type="transmembrane region" description="Helical" evidence="6">
    <location>
        <begin position="329"/>
        <end position="348"/>
    </location>
</feature>
<proteinExistence type="predicted"/>
<organism evidence="7 8">
    <name type="scientific">Pseudoduganella danionis</name>
    <dbReference type="NCBI Taxonomy" id="1890295"/>
    <lineage>
        <taxon>Bacteria</taxon>
        <taxon>Pseudomonadati</taxon>
        <taxon>Pseudomonadota</taxon>
        <taxon>Betaproteobacteria</taxon>
        <taxon>Burkholderiales</taxon>
        <taxon>Oxalobacteraceae</taxon>
        <taxon>Telluria group</taxon>
        <taxon>Pseudoduganella</taxon>
    </lineage>
</organism>
<feature type="transmembrane region" description="Helical" evidence="6">
    <location>
        <begin position="369"/>
        <end position="388"/>
    </location>
</feature>
<dbReference type="Gene3D" id="1.20.1250.20">
    <property type="entry name" value="MFS general substrate transporter like domains"/>
    <property type="match status" value="1"/>
</dbReference>
<dbReference type="InterPro" id="IPR011701">
    <property type="entry name" value="MFS"/>
</dbReference>
<dbReference type="PANTHER" id="PTHR23513">
    <property type="entry name" value="INTEGRAL MEMBRANE EFFLUX PROTEIN-RELATED"/>
    <property type="match status" value="1"/>
</dbReference>
<dbReference type="PANTHER" id="PTHR23513:SF6">
    <property type="entry name" value="MAJOR FACILITATOR SUPERFAMILY ASSOCIATED DOMAIN-CONTAINING PROTEIN"/>
    <property type="match status" value="1"/>
</dbReference>
<feature type="transmembrane region" description="Helical" evidence="6">
    <location>
        <begin position="118"/>
        <end position="145"/>
    </location>
</feature>
<gene>
    <name evidence="7" type="ORF">GM655_18300</name>
</gene>
<dbReference type="SUPFAM" id="SSF103473">
    <property type="entry name" value="MFS general substrate transporter"/>
    <property type="match status" value="1"/>
</dbReference>
<evidence type="ECO:0000256" key="1">
    <source>
        <dbReference type="ARBA" id="ARBA00004651"/>
    </source>
</evidence>
<dbReference type="InterPro" id="IPR036259">
    <property type="entry name" value="MFS_trans_sf"/>
</dbReference>
<keyword evidence="3 6" id="KW-0812">Transmembrane</keyword>
<reference evidence="7 8" key="1">
    <citation type="submission" date="2019-11" db="EMBL/GenBank/DDBJ databases">
        <title>Type strains purchased from KCTC, JCM and DSMZ.</title>
        <authorList>
            <person name="Lu H."/>
        </authorList>
    </citation>
    <scope>NUCLEOTIDE SEQUENCE [LARGE SCALE GENOMIC DNA]</scope>
    <source>
        <strain evidence="7 8">DSM 103461</strain>
    </source>
</reference>
<evidence type="ECO:0000256" key="4">
    <source>
        <dbReference type="ARBA" id="ARBA00022989"/>
    </source>
</evidence>
<dbReference type="Proteomes" id="UP000735592">
    <property type="component" value="Unassembled WGS sequence"/>
</dbReference>
<feature type="transmembrane region" description="Helical" evidence="6">
    <location>
        <begin position="223"/>
        <end position="246"/>
    </location>
</feature>
<feature type="transmembrane region" description="Helical" evidence="6">
    <location>
        <begin position="182"/>
        <end position="202"/>
    </location>
</feature>